<keyword evidence="1" id="KW-0732">Signal</keyword>
<feature type="chain" id="PRO_5013598718" description="Metalloprotease" evidence="1">
    <location>
        <begin position="21"/>
        <end position="284"/>
    </location>
</feature>
<evidence type="ECO:0000313" key="5">
    <source>
        <dbReference type="Proteomes" id="UP001242342"/>
    </source>
</evidence>
<protein>
    <recommendedName>
        <fullName evidence="6">Metalloprotease</fullName>
    </recommendedName>
</protein>
<dbReference type="EMBL" id="JAUYVU010000008">
    <property type="protein sequence ID" value="MDP2541986.1"/>
    <property type="molecule type" value="Genomic_DNA"/>
</dbReference>
<accession>A0A2G1BUR7</accession>
<proteinExistence type="predicted"/>
<reference evidence="2 5" key="3">
    <citation type="submission" date="2023-07" db="EMBL/GenBank/DDBJ databases">
        <title>Genome content predicts the carbon catabolic preferences of heterotrophic bacteria.</title>
        <authorList>
            <person name="Gralka M."/>
        </authorList>
    </citation>
    <scope>NUCLEOTIDE SEQUENCE [LARGE SCALE GENOMIC DNA]</scope>
    <source>
        <strain evidence="2 5">4G03</strain>
    </source>
</reference>
<comment type="caution">
    <text evidence="3">The sequence shown here is derived from an EMBL/GenBank/DDBJ whole genome shotgun (WGS) entry which is preliminary data.</text>
</comment>
<reference evidence="3" key="2">
    <citation type="submission" date="2017-10" db="EMBL/GenBank/DDBJ databases">
        <authorList>
            <person name="Enke T.N."/>
            <person name="Cordero O.X."/>
        </authorList>
    </citation>
    <scope>NUCLEOTIDE SEQUENCE</scope>
    <source>
        <strain evidence="3">4G03</strain>
    </source>
</reference>
<dbReference type="AlphaFoldDB" id="A0A2G1BUR7"/>
<evidence type="ECO:0000313" key="3">
    <source>
        <dbReference type="EMBL" id="PHN97599.1"/>
    </source>
</evidence>
<dbReference type="Proteomes" id="UP001242342">
    <property type="component" value="Unassembled WGS sequence"/>
</dbReference>
<evidence type="ECO:0000313" key="4">
    <source>
        <dbReference type="Proteomes" id="UP000222163"/>
    </source>
</evidence>
<dbReference type="EMBL" id="PDUU01000006">
    <property type="protein sequence ID" value="PHN97599.1"/>
    <property type="molecule type" value="Genomic_DNA"/>
</dbReference>
<feature type="signal peptide" evidence="1">
    <location>
        <begin position="1"/>
        <end position="20"/>
    </location>
</feature>
<keyword evidence="5" id="KW-1185">Reference proteome</keyword>
<organism evidence="3 4">
    <name type="scientific">Tenacibaculum discolor</name>
    <dbReference type="NCBI Taxonomy" id="361581"/>
    <lineage>
        <taxon>Bacteria</taxon>
        <taxon>Pseudomonadati</taxon>
        <taxon>Bacteroidota</taxon>
        <taxon>Flavobacteriia</taxon>
        <taxon>Flavobacteriales</taxon>
        <taxon>Flavobacteriaceae</taxon>
        <taxon>Tenacibaculum</taxon>
    </lineage>
</organism>
<evidence type="ECO:0008006" key="6">
    <source>
        <dbReference type="Google" id="ProtNLM"/>
    </source>
</evidence>
<evidence type="ECO:0000313" key="2">
    <source>
        <dbReference type="EMBL" id="MDP2541986.1"/>
    </source>
</evidence>
<gene>
    <name evidence="3" type="ORF">CSC81_08415</name>
    <name evidence="2" type="ORF">Q8W23_10920</name>
</gene>
<dbReference type="RefSeq" id="WP_099215317.1">
    <property type="nucleotide sequence ID" value="NZ_JAUYVU010000008.1"/>
</dbReference>
<reference evidence="3 4" key="1">
    <citation type="journal article" date="2016" name="Nat. Commun.">
        <title>Microbial interactions lead to rapid micro-scale successions on model marine particles.</title>
        <authorList>
            <person name="Datta M.S."/>
            <person name="Sliwerska E."/>
            <person name="Gore J."/>
            <person name="Polz M.F."/>
            <person name="Cordero O.X."/>
        </authorList>
    </citation>
    <scope>NUCLEOTIDE SEQUENCE [LARGE SCALE GENOMIC DNA]</scope>
    <source>
        <strain evidence="3 4">4G03</strain>
    </source>
</reference>
<name>A0A2G1BUR7_9FLAO</name>
<dbReference type="Proteomes" id="UP000222163">
    <property type="component" value="Unassembled WGS sequence"/>
</dbReference>
<evidence type="ECO:0000256" key="1">
    <source>
        <dbReference type="SAM" id="SignalP"/>
    </source>
</evidence>
<sequence length="284" mass="31568">MKKFKFIIALLCISFLTVQCTQEENNLTNDNAPTGISSPSMLDVNDADHYTVDGFGPNSYWAEYIVNQSTTNFLKTEHNEAASFFGMGNVPLYLAGGDGTFNALSFSNGYIVWGEELLASALSYGNAAIAYVAAHEMGHQVQFRDNTIPSGNHVSATELEADGFGGYFIRRTYTSNWNTAASAYNFSQTLAGPNGSSHGTASQRRSAFRLGYLLGDNGTYSNRNFDRNFFYYYDYYVVGGRLKLELKKPASIEQSQHENIVAHLEELHKIYTGEISEEEFLNLN</sequence>